<name>Q4UIW1_THEAN</name>
<dbReference type="OMA" id="YGTGRCV"/>
<gene>
    <name evidence="1" type="ORF">TA16425</name>
</gene>
<organism evidence="1 2">
    <name type="scientific">Theileria annulata</name>
    <dbReference type="NCBI Taxonomy" id="5874"/>
    <lineage>
        <taxon>Eukaryota</taxon>
        <taxon>Sar</taxon>
        <taxon>Alveolata</taxon>
        <taxon>Apicomplexa</taxon>
        <taxon>Aconoidasida</taxon>
        <taxon>Piroplasmida</taxon>
        <taxon>Theileriidae</taxon>
        <taxon>Theileria</taxon>
    </lineage>
</organism>
<accession>Q4UIW1</accession>
<dbReference type="GeneID" id="3864059"/>
<evidence type="ECO:0000313" key="2">
    <source>
        <dbReference type="Proteomes" id="UP000001950"/>
    </source>
</evidence>
<dbReference type="AlphaFoldDB" id="Q4UIW1"/>
<protein>
    <submittedName>
        <fullName evidence="1">Uncharacterized protein</fullName>
    </submittedName>
</protein>
<dbReference type="EMBL" id="CR940347">
    <property type="protein sequence ID" value="CAI72978.1"/>
    <property type="molecule type" value="Genomic_DNA"/>
</dbReference>
<dbReference type="InParanoid" id="Q4UIW1"/>
<sequence length="268" mass="31150">MNSVDTSSAEDDLVENFQQKMVLRRFKRPLLTLNKRLNDVYLTRDVPLCVYYRRCVKLLRWHLPLISKVFSSEFMQNNNNNFSVTELLSKNKVLVSFSYLLILKVPTDTNGQMYYPDGQNSLQKHLEDPMLRIFGSGFCVKKSFYLLQDLYYHIVTMYKLSFTRFLHKSGVLKYCDDCKNKINTGLKLSDNQLSKLFECELCMSLNKAMFEDLFKSVFEVVISTDSICCSDDLWILDSTSNDPKLSVEPANRYISSVSITLKPCDFNL</sequence>
<dbReference type="eggNOG" id="ENOG502QWV9">
    <property type="taxonomic scope" value="Eukaryota"/>
</dbReference>
<dbReference type="VEuPathDB" id="PiroplasmaDB:TA16425"/>
<evidence type="ECO:0000313" key="1">
    <source>
        <dbReference type="EMBL" id="CAI72978.1"/>
    </source>
</evidence>
<dbReference type="RefSeq" id="XP_953656.1">
    <property type="nucleotide sequence ID" value="XM_948563.1"/>
</dbReference>
<dbReference type="KEGG" id="tan:TA16425"/>
<dbReference type="Proteomes" id="UP000001950">
    <property type="component" value="Chromosome 1"/>
</dbReference>
<reference evidence="1 2" key="1">
    <citation type="journal article" date="2005" name="Science">
        <title>Genome of the host-cell transforming parasite Theileria annulata compared with T. parva.</title>
        <authorList>
            <person name="Pain A."/>
            <person name="Renauld H."/>
            <person name="Berriman M."/>
            <person name="Murphy L."/>
            <person name="Yeats C.A."/>
            <person name="Weir W."/>
            <person name="Kerhornou A."/>
            <person name="Aslett M."/>
            <person name="Bishop R."/>
            <person name="Bouchier C."/>
            <person name="Cochet M."/>
            <person name="Coulson R.M.R."/>
            <person name="Cronin A."/>
            <person name="de Villiers E.P."/>
            <person name="Fraser A."/>
            <person name="Fosker N."/>
            <person name="Gardner M."/>
            <person name="Goble A."/>
            <person name="Griffiths-Jones S."/>
            <person name="Harris D.E."/>
            <person name="Katzer F."/>
            <person name="Larke N."/>
            <person name="Lord A."/>
            <person name="Maser P."/>
            <person name="McKellar S."/>
            <person name="Mooney P."/>
            <person name="Morton F."/>
            <person name="Nene V."/>
            <person name="O'Neil S."/>
            <person name="Price C."/>
            <person name="Quail M.A."/>
            <person name="Rabbinowitsch E."/>
            <person name="Rawlings N.D."/>
            <person name="Rutter S."/>
            <person name="Saunders D."/>
            <person name="Seeger K."/>
            <person name="Shah T."/>
            <person name="Squares R."/>
            <person name="Squares S."/>
            <person name="Tivey A."/>
            <person name="Walker A.R."/>
            <person name="Woodward J."/>
            <person name="Dobbelaere D.A.E."/>
            <person name="Langsley G."/>
            <person name="Rajandream M.A."/>
            <person name="McKeever D."/>
            <person name="Shiels B."/>
            <person name="Tait A."/>
            <person name="Barrell B.G."/>
            <person name="Hall N."/>
        </authorList>
    </citation>
    <scope>NUCLEOTIDE SEQUENCE [LARGE SCALE GENOMIC DNA]</scope>
    <source>
        <strain evidence="2">Ankara</strain>
    </source>
</reference>
<dbReference type="OrthoDB" id="416729at2759"/>
<proteinExistence type="predicted"/>
<keyword evidence="2" id="KW-1185">Reference proteome</keyword>